<organism evidence="2 3">
    <name type="scientific">Pundamilia nyererei</name>
    <dbReference type="NCBI Taxonomy" id="303518"/>
    <lineage>
        <taxon>Eukaryota</taxon>
        <taxon>Metazoa</taxon>
        <taxon>Chordata</taxon>
        <taxon>Craniata</taxon>
        <taxon>Vertebrata</taxon>
        <taxon>Euteleostomi</taxon>
        <taxon>Actinopterygii</taxon>
        <taxon>Neopterygii</taxon>
        <taxon>Teleostei</taxon>
        <taxon>Neoteleostei</taxon>
        <taxon>Acanthomorphata</taxon>
        <taxon>Ovalentaria</taxon>
        <taxon>Cichlomorphae</taxon>
        <taxon>Cichliformes</taxon>
        <taxon>Cichlidae</taxon>
        <taxon>African cichlids</taxon>
        <taxon>Pseudocrenilabrinae</taxon>
        <taxon>Haplochromini</taxon>
        <taxon>Pundamilia</taxon>
    </lineage>
</organism>
<dbReference type="PANTHER" id="PTHR43696:SF9">
    <property type="entry name" value="COILED-COIL DOMAIN-CONTAINING PROTEIN 157"/>
    <property type="match status" value="1"/>
</dbReference>
<gene>
    <name evidence="3" type="primary">ccdc157</name>
</gene>
<name>A0A9Y6J8J7_9CICH</name>
<feature type="compositionally biased region" description="Basic and acidic residues" evidence="1">
    <location>
        <begin position="138"/>
        <end position="147"/>
    </location>
</feature>
<proteinExistence type="predicted"/>
<feature type="region of interest" description="Disordered" evidence="1">
    <location>
        <begin position="598"/>
        <end position="666"/>
    </location>
</feature>
<dbReference type="RefSeq" id="XP_013765367.1">
    <property type="nucleotide sequence ID" value="XM_013909913.1"/>
</dbReference>
<protein>
    <submittedName>
        <fullName evidence="3">Coiled-coil domain-containing protein 157 isoform X1</fullName>
    </submittedName>
</protein>
<dbReference type="GeneID" id="102207127"/>
<dbReference type="CTD" id="550631"/>
<keyword evidence="2" id="KW-1185">Reference proteome</keyword>
<accession>A0A9Y6J8J7</accession>
<reference evidence="3" key="1">
    <citation type="submission" date="2025-08" db="UniProtKB">
        <authorList>
            <consortium name="RefSeq"/>
        </authorList>
    </citation>
    <scope>IDENTIFICATION</scope>
</reference>
<sequence>MSQLLGSQDCIESLRKDLVDLQGAILDVFSRTGPLRFSSWKFPDKHSCNLDMVALLEQYDFVDGEDAFNQHSHIVLLELVVDRLLLLVQSSSAYIDRLRGSHRREQTPQKGCLSVGLIVTNYWSNLVQFANIKESELSKRQMERNSDETNTASPVSPQMSSRTNFCSRCLSAWSSTSTFEISPQNLTSTSPTHSSPCSPVFSSQNKSCQTVESSLIPCDACHQVQTLLRKTGDALVDLLQSEGLPSSLQPLLAAVDDSLELGRMTAGDVSQWANEQRRDTRRLEKHLQDVRCTVQPLKDRLAAAEEEQKRFRSQLERAQKDFNQEKEKLQINSVQLEFSLQKAQRVIKETEKRLHEEQQQHKRDTMSLEEMNFKLKEEIALQQNTLKALEHEKKGLQESLNTLQIEEEACSKLQHRIQQLESQISDIQLLLDKEKAKYQSACRQQESMQAKQKSLLERVDALDEECEELQKQLGERDERQIGLQSQLQQMSEEKEELRAQLTQQQDLCSKLQNEKQTLQTHTDELNNCVDELKEYVQALRERERLLVAFPELSPLAQPQSTGNVLLDMQQQLQANSIRIKVLEQENSTLLRSLEKLGERAQHNASREASTQQTHTVSLPSTPTEKRPAQSSDAARLGYVNRGKEAGGGESGVESEDRVSTSPSSIQIHLQTLHLNTACTAAKSPAKVHSPSQLYHSRAWNQRKK</sequence>
<feature type="compositionally biased region" description="Polar residues" evidence="1">
    <location>
        <begin position="148"/>
        <end position="159"/>
    </location>
</feature>
<dbReference type="PANTHER" id="PTHR43696">
    <property type="entry name" value="COILED-COIL DOMAIN-CONTAINING PROTEIN 157"/>
    <property type="match status" value="1"/>
</dbReference>
<feature type="region of interest" description="Disordered" evidence="1">
    <location>
        <begin position="683"/>
        <end position="704"/>
    </location>
</feature>
<dbReference type="InterPro" id="IPR029681">
    <property type="entry name" value="CCDC157"/>
</dbReference>
<feature type="region of interest" description="Disordered" evidence="1">
    <location>
        <begin position="138"/>
        <end position="159"/>
    </location>
</feature>
<feature type="compositionally biased region" description="Polar residues" evidence="1">
    <location>
        <begin position="606"/>
        <end position="632"/>
    </location>
</feature>
<dbReference type="Proteomes" id="UP000695023">
    <property type="component" value="Unplaced"/>
</dbReference>
<dbReference type="AlphaFoldDB" id="A0A9Y6J8J7"/>
<evidence type="ECO:0000313" key="3">
    <source>
        <dbReference type="RefSeq" id="XP_013765367.1"/>
    </source>
</evidence>
<evidence type="ECO:0000313" key="2">
    <source>
        <dbReference type="Proteomes" id="UP000695023"/>
    </source>
</evidence>
<evidence type="ECO:0000256" key="1">
    <source>
        <dbReference type="SAM" id="MobiDB-lite"/>
    </source>
</evidence>